<evidence type="ECO:0000313" key="4">
    <source>
        <dbReference type="Proteomes" id="UP001262889"/>
    </source>
</evidence>
<feature type="signal peptide" evidence="2">
    <location>
        <begin position="1"/>
        <end position="23"/>
    </location>
</feature>
<dbReference type="RefSeq" id="WP_311536415.1">
    <property type="nucleotide sequence ID" value="NZ_JAVRHQ010000035.1"/>
</dbReference>
<dbReference type="Gene3D" id="1.25.40.10">
    <property type="entry name" value="Tetratricopeptide repeat domain"/>
    <property type="match status" value="1"/>
</dbReference>
<comment type="caution">
    <text evidence="3">The sequence shown here is derived from an EMBL/GenBank/DDBJ whole genome shotgun (WGS) entry which is preliminary data.</text>
</comment>
<dbReference type="SUPFAM" id="SSF48452">
    <property type="entry name" value="TPR-like"/>
    <property type="match status" value="1"/>
</dbReference>
<sequence length="293" mass="33389">MKTHFLTFICFLFVFTGKIAAQADLLGAVQYLENGEINKAEKIFWANREQEKAMEYLGDIASFKKDWDTAISRYKELVVKYPETADYHFKLGGAMGLKALNGSKFSAAFLLGDIKKHLIQAARLDSMHAPSRRALVELHMQLPAILGGDEELAAKYQRELTAINAVDAWLAKAFIYAEKEKKREAGISISKALKIAAEQPQLLDRNYLNYELAEMAVEYRLQPEFSLQLLKTYIENYGYKDLKSPKWAYLKMAEVQLYQKNNEKALENVNKALAVEPGFEEAADLKKRLLDMI</sequence>
<keyword evidence="4" id="KW-1185">Reference proteome</keyword>
<dbReference type="InterPro" id="IPR019734">
    <property type="entry name" value="TPR_rpt"/>
</dbReference>
<dbReference type="EMBL" id="JAVRHQ010000035">
    <property type="protein sequence ID" value="MDT0644800.1"/>
    <property type="molecule type" value="Genomic_DNA"/>
</dbReference>
<dbReference type="Proteomes" id="UP001262889">
    <property type="component" value="Unassembled WGS sequence"/>
</dbReference>
<name>A0ABU3CFM3_9FLAO</name>
<feature type="repeat" description="TPR" evidence="1">
    <location>
        <begin position="246"/>
        <end position="279"/>
    </location>
</feature>
<keyword evidence="2" id="KW-0732">Signal</keyword>
<evidence type="ECO:0000256" key="2">
    <source>
        <dbReference type="SAM" id="SignalP"/>
    </source>
</evidence>
<proteinExistence type="predicted"/>
<protein>
    <recommendedName>
        <fullName evidence="5">Tetratricopeptide repeat protein</fullName>
    </recommendedName>
</protein>
<evidence type="ECO:0000256" key="1">
    <source>
        <dbReference type="PROSITE-ProRule" id="PRU00339"/>
    </source>
</evidence>
<accession>A0ABU3CFM3</accession>
<gene>
    <name evidence="3" type="ORF">RM553_18310</name>
</gene>
<dbReference type="InterPro" id="IPR011990">
    <property type="entry name" value="TPR-like_helical_dom_sf"/>
</dbReference>
<evidence type="ECO:0000313" key="3">
    <source>
        <dbReference type="EMBL" id="MDT0644800.1"/>
    </source>
</evidence>
<dbReference type="SMART" id="SM00028">
    <property type="entry name" value="TPR"/>
    <property type="match status" value="3"/>
</dbReference>
<feature type="chain" id="PRO_5047062603" description="Tetratricopeptide repeat protein" evidence="2">
    <location>
        <begin position="24"/>
        <end position="293"/>
    </location>
</feature>
<reference evidence="3 4" key="1">
    <citation type="submission" date="2023-09" db="EMBL/GenBank/DDBJ databases">
        <authorList>
            <person name="Rey-Velasco X."/>
        </authorList>
    </citation>
    <scope>NUCLEOTIDE SEQUENCE [LARGE SCALE GENOMIC DNA]</scope>
    <source>
        <strain evidence="3 4">F363</strain>
    </source>
</reference>
<evidence type="ECO:0008006" key="5">
    <source>
        <dbReference type="Google" id="ProtNLM"/>
    </source>
</evidence>
<keyword evidence="1" id="KW-0802">TPR repeat</keyword>
<organism evidence="3 4">
    <name type="scientific">Autumnicola tepida</name>
    <dbReference type="NCBI Taxonomy" id="3075595"/>
    <lineage>
        <taxon>Bacteria</taxon>
        <taxon>Pseudomonadati</taxon>
        <taxon>Bacteroidota</taxon>
        <taxon>Flavobacteriia</taxon>
        <taxon>Flavobacteriales</taxon>
        <taxon>Flavobacteriaceae</taxon>
        <taxon>Autumnicola</taxon>
    </lineage>
</organism>
<dbReference type="PROSITE" id="PS50005">
    <property type="entry name" value="TPR"/>
    <property type="match status" value="1"/>
</dbReference>